<evidence type="ECO:0000256" key="1">
    <source>
        <dbReference type="SAM" id="MobiDB-lite"/>
    </source>
</evidence>
<evidence type="ECO:0000313" key="3">
    <source>
        <dbReference type="Proteomes" id="UP000187209"/>
    </source>
</evidence>
<proteinExistence type="predicted"/>
<dbReference type="EMBL" id="MPUH01000006">
    <property type="protein sequence ID" value="OMJ95869.1"/>
    <property type="molecule type" value="Genomic_DNA"/>
</dbReference>
<gene>
    <name evidence="2" type="ORF">SteCoe_592</name>
</gene>
<feature type="compositionally biased region" description="Low complexity" evidence="1">
    <location>
        <begin position="175"/>
        <end position="191"/>
    </location>
</feature>
<dbReference type="Proteomes" id="UP000187209">
    <property type="component" value="Unassembled WGS sequence"/>
</dbReference>
<accession>A0A1R2D3M9</accession>
<evidence type="ECO:0000313" key="2">
    <source>
        <dbReference type="EMBL" id="OMJ95869.1"/>
    </source>
</evidence>
<feature type="compositionally biased region" description="Low complexity" evidence="1">
    <location>
        <begin position="89"/>
        <end position="98"/>
    </location>
</feature>
<protein>
    <submittedName>
        <fullName evidence="2">Uncharacterized protein</fullName>
    </submittedName>
</protein>
<feature type="region of interest" description="Disordered" evidence="1">
    <location>
        <begin position="79"/>
        <end position="98"/>
    </location>
</feature>
<feature type="region of interest" description="Disordered" evidence="1">
    <location>
        <begin position="148"/>
        <end position="201"/>
    </location>
</feature>
<sequence length="578" mass="66599">MSYLSPNSVLLKDIGTPFKVTKKPRRIKKSLKSQILNSSFTVINDIQSKKPTLPDIIVPERKPIHDRSGLMKTHTLPMIKGNESEGDSKSQISQPESQSIEKTHLLLPNSVISLQKNVRTSVKRIRLHTFLQPGQKKSPVDEIRIEITNCDDTPDSNNKSGNKMPNQSLYPPIHSPCSSSSSKRNSRRTLSPAVSRSSSFSDRKLKNDDPFFYINILKNLNFSSFNCILDAIIDPFNSIFPYYNRIMKVVTKIRPTEKKPISRIAKGYYECTCSKSKKIDLKEFSNTISVKMARIPCIDEISHCIPGLKCMKLSIQPVKYEDYIIILNFEGVLGCYISEICIKPGTLRNIKKLEVFFKIILVLQTNEDKANRIISIFKGLNINLSAIYQRQDRYKNLELRKLQDYSKIYEDFNIKDLEKQVFIIASHKFLENVEENPHKVISSKVGLSHKLCVDRAPFTCKGYEKPPVTVLLPNFQIKNNNRILKKLIRQVYAVEKIGHGKEFLNFRNLFSNSQFMAVNSSVIHEIFLDYFEVNRKRAMKARMGDGQIMSKHISYCKLHRNNVIRYNDTLYENIFIIN</sequence>
<organism evidence="2 3">
    <name type="scientific">Stentor coeruleus</name>
    <dbReference type="NCBI Taxonomy" id="5963"/>
    <lineage>
        <taxon>Eukaryota</taxon>
        <taxon>Sar</taxon>
        <taxon>Alveolata</taxon>
        <taxon>Ciliophora</taxon>
        <taxon>Postciliodesmatophora</taxon>
        <taxon>Heterotrichea</taxon>
        <taxon>Heterotrichida</taxon>
        <taxon>Stentoridae</taxon>
        <taxon>Stentor</taxon>
    </lineage>
</organism>
<reference evidence="2 3" key="1">
    <citation type="submission" date="2016-11" db="EMBL/GenBank/DDBJ databases">
        <title>The macronuclear genome of Stentor coeruleus: a giant cell with tiny introns.</title>
        <authorList>
            <person name="Slabodnick M."/>
            <person name="Ruby J.G."/>
            <person name="Reiff S.B."/>
            <person name="Swart E.C."/>
            <person name="Gosai S."/>
            <person name="Prabakaran S."/>
            <person name="Witkowska E."/>
            <person name="Larue G.E."/>
            <person name="Fisher S."/>
            <person name="Freeman R.M."/>
            <person name="Gunawardena J."/>
            <person name="Chu W."/>
            <person name="Stover N.A."/>
            <person name="Gregory B.D."/>
            <person name="Nowacki M."/>
            <person name="Derisi J."/>
            <person name="Roy S.W."/>
            <person name="Marshall W.F."/>
            <person name="Sood P."/>
        </authorList>
    </citation>
    <scope>NUCLEOTIDE SEQUENCE [LARGE SCALE GENOMIC DNA]</scope>
    <source>
        <strain evidence="2">WM001</strain>
    </source>
</reference>
<feature type="compositionally biased region" description="Polar residues" evidence="1">
    <location>
        <begin position="155"/>
        <end position="169"/>
    </location>
</feature>
<dbReference type="AlphaFoldDB" id="A0A1R2D3M9"/>
<comment type="caution">
    <text evidence="2">The sequence shown here is derived from an EMBL/GenBank/DDBJ whole genome shotgun (WGS) entry which is preliminary data.</text>
</comment>
<name>A0A1R2D3M9_9CILI</name>
<keyword evidence="3" id="KW-1185">Reference proteome</keyword>